<keyword evidence="4" id="KW-1185">Reference proteome</keyword>
<proteinExistence type="predicted"/>
<dbReference type="InterPro" id="IPR025398">
    <property type="entry name" value="DUF4371"/>
</dbReference>
<feature type="domain" description="DUF4371" evidence="2">
    <location>
        <begin position="193"/>
        <end position="397"/>
    </location>
</feature>
<evidence type="ECO:0000313" key="4">
    <source>
        <dbReference type="Proteomes" id="UP001652700"/>
    </source>
</evidence>
<dbReference type="PANTHER" id="PTHR46289">
    <property type="entry name" value="52 KDA REPRESSOR OF THE INHIBITOR OF THE PROTEIN KINASE-LIKE PROTEIN-RELATED"/>
    <property type="match status" value="1"/>
</dbReference>
<evidence type="ECO:0000313" key="3">
    <source>
        <dbReference type="EnsemblMetazoa" id="XP_050513025.1"/>
    </source>
</evidence>
<dbReference type="InterPro" id="IPR052958">
    <property type="entry name" value="IFN-induced_PKR_regulator"/>
</dbReference>
<organism evidence="3 4">
    <name type="scientific">Diabrotica virgifera virgifera</name>
    <name type="common">western corn rootworm</name>
    <dbReference type="NCBI Taxonomy" id="50390"/>
    <lineage>
        <taxon>Eukaryota</taxon>
        <taxon>Metazoa</taxon>
        <taxon>Ecdysozoa</taxon>
        <taxon>Arthropoda</taxon>
        <taxon>Hexapoda</taxon>
        <taxon>Insecta</taxon>
        <taxon>Pterygota</taxon>
        <taxon>Neoptera</taxon>
        <taxon>Endopterygota</taxon>
        <taxon>Coleoptera</taxon>
        <taxon>Polyphaga</taxon>
        <taxon>Cucujiformia</taxon>
        <taxon>Chrysomeloidea</taxon>
        <taxon>Chrysomelidae</taxon>
        <taxon>Galerucinae</taxon>
        <taxon>Diabroticina</taxon>
        <taxon>Diabroticites</taxon>
        <taxon>Diabrotica</taxon>
    </lineage>
</organism>
<dbReference type="Pfam" id="PF14291">
    <property type="entry name" value="DUF4371"/>
    <property type="match status" value="1"/>
</dbReference>
<dbReference type="EnsemblMetazoa" id="XM_050657068.1">
    <property type="protein sequence ID" value="XP_050513025.1"/>
    <property type="gene ID" value="LOC126888695"/>
</dbReference>
<evidence type="ECO:0000259" key="2">
    <source>
        <dbReference type="Pfam" id="PF14291"/>
    </source>
</evidence>
<dbReference type="RefSeq" id="XP_050513025.1">
    <property type="nucleotide sequence ID" value="XM_050657068.1"/>
</dbReference>
<name>A0ABM5KS59_DIAVI</name>
<dbReference type="InterPro" id="IPR008906">
    <property type="entry name" value="HATC_C_dom"/>
</dbReference>
<accession>A0ABM5KS59</accession>
<dbReference type="GeneID" id="126888695"/>
<dbReference type="InterPro" id="IPR012337">
    <property type="entry name" value="RNaseH-like_sf"/>
</dbReference>
<dbReference type="Pfam" id="PF05699">
    <property type="entry name" value="Dimer_Tnp_hAT"/>
    <property type="match status" value="1"/>
</dbReference>
<feature type="domain" description="HAT C-terminal dimerisation" evidence="1">
    <location>
        <begin position="716"/>
        <end position="773"/>
    </location>
</feature>
<sequence length="796" mass="90897">MDKFIIKKPRLDIESEGESRSINVATCSNDFSNPSTSQATTTSCSSFQGCLKTQVEVEGLVFAKNDIGHFVGVSNISDADKITLLRRVWEPLPSHKFCIEIIGSKKRTFQVKWLQRFPWLAYSDKLKGAFCKLCVVFCPSAVGSGYHESPENLVKKAFRKWKDAIEVFQKHSRTKYHQHSSIAKDEFLKVFDGQQQNVIQQLQKKNKTEIERNRNILRSIIETIVLCGRQEMPLRGHRDSGRLSLEEPNINDGNFRALLRYRANHGDNILAEHIQHAPGNASYFSPKVQNELITLMGKQIESAILTRVKKCTFFTVLGDETTDISRVEQFSLCVRYVDFECIDLREDFITFVPVDDVTGAGLAFALQSQIIRLGLRMENVRGQGYDGASAMRGAFNGVQSIIRRDFPKAVYTHCSSHCLNLCLSDAAKTPCIRSCFAKISQISTFFRASAKRAKILRDVLEERGKANSGLHRYCETRWVERHDAVIVLAECFECIISALEVVIENHKNDAAIEAASLHTSLCKFEFIITLTIMSKMLSVTLTTSKYLQKETLELGAALEKISLTEKTFSNMRTDDEFSKVFNMAQELANKLEVPVMVPRIVGTQRFRSNIESRTPEEFYRRTVYIPYIDEIMTSLKDRFLSHKDILRGLDNFVPATSVKKQYEDLRPALEFYKDDLRSSNNFILEAEYNLWKTHWQTFAADKLPKSALDTLRNMDWDMFPNIKILLTILAVIPVTTSSVERSFSTLKRLKNYLRNSTGEERLTMLTLLTVHRDIPVNIEDVINEFNSSTTRRLSLS</sequence>
<protein>
    <recommendedName>
        <fullName evidence="5">52 kDa repressor of the inhibitor of the protein kinase-like</fullName>
    </recommendedName>
</protein>
<dbReference type="SUPFAM" id="SSF53098">
    <property type="entry name" value="Ribonuclease H-like"/>
    <property type="match status" value="1"/>
</dbReference>
<dbReference type="PANTHER" id="PTHR46289:SF14">
    <property type="entry name" value="DUF4371 DOMAIN-CONTAINING PROTEIN"/>
    <property type="match status" value="1"/>
</dbReference>
<reference evidence="3" key="1">
    <citation type="submission" date="2025-05" db="UniProtKB">
        <authorList>
            <consortium name="EnsemblMetazoa"/>
        </authorList>
    </citation>
    <scope>IDENTIFICATION</scope>
</reference>
<evidence type="ECO:0008006" key="5">
    <source>
        <dbReference type="Google" id="ProtNLM"/>
    </source>
</evidence>
<dbReference type="Proteomes" id="UP001652700">
    <property type="component" value="Unplaced"/>
</dbReference>
<evidence type="ECO:0000259" key="1">
    <source>
        <dbReference type="Pfam" id="PF05699"/>
    </source>
</evidence>